<dbReference type="EMBL" id="EU973303">
    <property type="protein sequence ID" value="ACG45421.1"/>
    <property type="molecule type" value="mRNA"/>
</dbReference>
<dbReference type="GeneID" id="100278379"/>
<feature type="compositionally biased region" description="Basic and acidic residues" evidence="1">
    <location>
        <begin position="90"/>
        <end position="101"/>
    </location>
</feature>
<evidence type="ECO:0000313" key="2">
    <source>
        <dbReference type="EMBL" id="ACG45421.1"/>
    </source>
</evidence>
<dbReference type="KEGG" id="zma:100278379"/>
<accession>B6U7T8</accession>
<feature type="region of interest" description="Disordered" evidence="1">
    <location>
        <begin position="88"/>
        <end position="107"/>
    </location>
</feature>
<sequence length="107" mass="11808">MPPSITAKHRREGLRAVPGSFLRPPRGCSFIDLGACDDWRATISRRSGRAAVDRAAPWTRVCAAQILDEQATEDLGVQQVETAEQELVEGEGHVVQEKPPNEEFDLI</sequence>
<evidence type="ECO:0000256" key="1">
    <source>
        <dbReference type="SAM" id="MobiDB-lite"/>
    </source>
</evidence>
<reference evidence="2" key="1">
    <citation type="journal article" date="2009" name="Plant Mol. Biol.">
        <title>Insights into corn genes derived from large-scale cDNA sequencing.</title>
        <authorList>
            <person name="Alexandrov N.N."/>
            <person name="Brover V.V."/>
            <person name="Freidin S."/>
            <person name="Troukhan M.E."/>
            <person name="Tatarinova T.V."/>
            <person name="Zhang H."/>
            <person name="Swaller T.J."/>
            <person name="Lu Y.P."/>
            <person name="Bouck J."/>
            <person name="Flavell R.B."/>
            <person name="Feldmann K.A."/>
        </authorList>
    </citation>
    <scope>NUCLEOTIDE SEQUENCE</scope>
</reference>
<name>B6U7T8_MAIZE</name>
<dbReference type="RefSeq" id="NP_001145148.1">
    <property type="nucleotide sequence ID" value="NM_001151676.2"/>
</dbReference>
<dbReference type="AlphaFoldDB" id="B6U7T8"/>
<organism evidence="2">
    <name type="scientific">Zea mays</name>
    <name type="common">Maize</name>
    <dbReference type="NCBI Taxonomy" id="4577"/>
    <lineage>
        <taxon>Eukaryota</taxon>
        <taxon>Viridiplantae</taxon>
        <taxon>Streptophyta</taxon>
        <taxon>Embryophyta</taxon>
        <taxon>Tracheophyta</taxon>
        <taxon>Spermatophyta</taxon>
        <taxon>Magnoliopsida</taxon>
        <taxon>Liliopsida</taxon>
        <taxon>Poales</taxon>
        <taxon>Poaceae</taxon>
        <taxon>PACMAD clade</taxon>
        <taxon>Panicoideae</taxon>
        <taxon>Andropogonodae</taxon>
        <taxon>Andropogoneae</taxon>
        <taxon>Tripsacinae</taxon>
        <taxon>Zea</taxon>
    </lineage>
</organism>
<protein>
    <submittedName>
        <fullName evidence="2">Uncharacterized protein</fullName>
    </submittedName>
</protein>
<proteinExistence type="evidence at transcript level"/>